<gene>
    <name evidence="20" type="ORF">ENL39_01790</name>
</gene>
<proteinExistence type="predicted"/>
<evidence type="ECO:0000256" key="1">
    <source>
        <dbReference type="ARBA" id="ARBA00004370"/>
    </source>
</evidence>
<dbReference type="Gene3D" id="1.10.3810.10">
    <property type="entry name" value="Biosynthetic peptidoglycan transglycosylase-like"/>
    <property type="match status" value="1"/>
</dbReference>
<keyword evidence="9" id="KW-0133">Cell shape</keyword>
<dbReference type="PANTHER" id="PTHR32282:SF33">
    <property type="entry name" value="PEPTIDOGLYCAN GLYCOSYLTRANSFERASE"/>
    <property type="match status" value="1"/>
</dbReference>
<dbReference type="Gene3D" id="3.40.710.10">
    <property type="entry name" value="DD-peptidase/beta-lactamase superfamily"/>
    <property type="match status" value="1"/>
</dbReference>
<evidence type="ECO:0000256" key="15">
    <source>
        <dbReference type="ARBA" id="ARBA00044770"/>
    </source>
</evidence>
<dbReference type="InterPro" id="IPR036950">
    <property type="entry name" value="PBP_transglycosylase"/>
</dbReference>
<name>A0A7V5LYJ4_UNCAE</name>
<evidence type="ECO:0000256" key="14">
    <source>
        <dbReference type="ARBA" id="ARBA00023316"/>
    </source>
</evidence>
<feature type="domain" description="Glycosyl transferase family 51" evidence="19">
    <location>
        <begin position="57"/>
        <end position="231"/>
    </location>
</feature>
<sequence length="686" mass="78041">MITAKKDISYLVALILTFSLIGIGIGYVIHALSDLPKVDQLENYQPDQITTVYSDDGEIIGEFFVERRKVLTLSEIPDYLEKAFIAVEDHRFYSHPGIDIIRILKAVWIDIITWSRSQGASTITQQLARNLFLTQKRTLSRKLKEIILAVQIERKYSKDEILEMYLNQIYFGHGIYGVAEAASFYFNKPVEELTLSECALLAGIPRSPGRYSPFYSPKNALIRRNHVLKRMYEVGFITYQQMKDAQSSPLGVIKKEEKEREKKHIYKAPYFVEWVRQIVAKKYGYKMLWRGGLKIYTTLDTKMQEAAEEALLPYLKQNNFQGAFIAMDPHTGFVKAMIGGRDFEESQFNRATQAHRQTGSAFKLFTYTAAIDSGKFNSLSLFYDAPVVFSKGRRLPKSGEIKEEKRFWSPENYERHYWGEVFLWEMLAHSINVASVKLLQKVGISTVIKYARKMGIESPLNHDLTLTLGTSGVTLLEMVRGYATIANYGIKMTPIFIKKIENSEGKIMEENFPQGEKVLSPQTAFIMIDLLKKAVDLGTGKRIRWLGFNRPCAGKTGTVGWTGEKETDKTMDAWFIGFTPDLVAGVWIGKDDGSPLGEKITGSIAAIPVWTKFMKKVLEGKPVKDFPCPSGIVFKEIDLDTGLLADKNSKNTCWFAFKESTVPPIISPRKKDEFLVREFSLSRFPL</sequence>
<evidence type="ECO:0000256" key="12">
    <source>
        <dbReference type="ARBA" id="ARBA00023136"/>
    </source>
</evidence>
<evidence type="ECO:0000256" key="11">
    <source>
        <dbReference type="ARBA" id="ARBA00022989"/>
    </source>
</evidence>
<dbReference type="GO" id="GO:0008955">
    <property type="term" value="F:peptidoglycan glycosyltransferase activity"/>
    <property type="evidence" value="ECO:0007669"/>
    <property type="project" value="UniProtKB-EC"/>
</dbReference>
<dbReference type="GO" id="GO:0008360">
    <property type="term" value="P:regulation of cell shape"/>
    <property type="evidence" value="ECO:0007669"/>
    <property type="project" value="UniProtKB-KW"/>
</dbReference>
<comment type="catalytic activity">
    <reaction evidence="16">
        <text>[GlcNAc-(1-&gt;4)-Mur2Ac(oyl-L-Ala-gamma-D-Glu-L-Lys-D-Ala-D-Ala)](n)-di-trans,octa-cis-undecaprenyl diphosphate + beta-D-GlcNAc-(1-&gt;4)-Mur2Ac(oyl-L-Ala-gamma-D-Glu-L-Lys-D-Ala-D-Ala)-di-trans,octa-cis-undecaprenyl diphosphate = [GlcNAc-(1-&gt;4)-Mur2Ac(oyl-L-Ala-gamma-D-Glu-L-Lys-D-Ala-D-Ala)](n+1)-di-trans,octa-cis-undecaprenyl diphosphate + di-trans,octa-cis-undecaprenyl diphosphate + H(+)</text>
        <dbReference type="Rhea" id="RHEA:23708"/>
        <dbReference type="Rhea" id="RHEA-COMP:9602"/>
        <dbReference type="Rhea" id="RHEA-COMP:9603"/>
        <dbReference type="ChEBI" id="CHEBI:15378"/>
        <dbReference type="ChEBI" id="CHEBI:58405"/>
        <dbReference type="ChEBI" id="CHEBI:60033"/>
        <dbReference type="ChEBI" id="CHEBI:78435"/>
        <dbReference type="EC" id="2.4.99.28"/>
    </reaction>
</comment>
<evidence type="ECO:0000256" key="3">
    <source>
        <dbReference type="ARBA" id="ARBA00022645"/>
    </source>
</evidence>
<dbReference type="GO" id="GO:0030288">
    <property type="term" value="C:outer membrane-bounded periplasmic space"/>
    <property type="evidence" value="ECO:0007669"/>
    <property type="project" value="TreeGrafter"/>
</dbReference>
<keyword evidence="5" id="KW-0328">Glycosyltransferase</keyword>
<comment type="subcellular location">
    <subcellularLocation>
        <location evidence="1">Membrane</location>
    </subcellularLocation>
</comment>
<dbReference type="FunFam" id="1.10.3810.10:FF:000003">
    <property type="entry name" value="Penicillin-binding protein 1a"/>
    <property type="match status" value="1"/>
</dbReference>
<dbReference type="GO" id="GO:0071555">
    <property type="term" value="P:cell wall organization"/>
    <property type="evidence" value="ECO:0007669"/>
    <property type="project" value="UniProtKB-KW"/>
</dbReference>
<evidence type="ECO:0000256" key="6">
    <source>
        <dbReference type="ARBA" id="ARBA00022679"/>
    </source>
</evidence>
<evidence type="ECO:0000256" key="4">
    <source>
        <dbReference type="ARBA" id="ARBA00022670"/>
    </source>
</evidence>
<keyword evidence="6" id="KW-0808">Transferase</keyword>
<dbReference type="GO" id="GO:0004180">
    <property type="term" value="F:carboxypeptidase activity"/>
    <property type="evidence" value="ECO:0007669"/>
    <property type="project" value="UniProtKB-KW"/>
</dbReference>
<dbReference type="InterPro" id="IPR012338">
    <property type="entry name" value="Beta-lactam/transpept-like"/>
</dbReference>
<dbReference type="GO" id="GO:0016020">
    <property type="term" value="C:membrane"/>
    <property type="evidence" value="ECO:0007669"/>
    <property type="project" value="UniProtKB-SubCell"/>
</dbReference>
<dbReference type="GO" id="GO:0009252">
    <property type="term" value="P:peptidoglycan biosynthetic process"/>
    <property type="evidence" value="ECO:0007669"/>
    <property type="project" value="UniProtKB-KW"/>
</dbReference>
<evidence type="ECO:0000259" key="19">
    <source>
        <dbReference type="Pfam" id="PF00912"/>
    </source>
</evidence>
<accession>A0A7V5LYJ4</accession>
<keyword evidence="12 17" id="KW-0472">Membrane</keyword>
<dbReference type="InterPro" id="IPR001264">
    <property type="entry name" value="Glyco_trans_51"/>
</dbReference>
<keyword evidence="3" id="KW-0121">Carboxypeptidase</keyword>
<dbReference type="Pfam" id="PF00905">
    <property type="entry name" value="Transpeptidase"/>
    <property type="match status" value="1"/>
</dbReference>
<dbReference type="Pfam" id="PF00912">
    <property type="entry name" value="Transgly"/>
    <property type="match status" value="1"/>
</dbReference>
<keyword evidence="8" id="KW-0378">Hydrolase</keyword>
<organism evidence="20">
    <name type="scientific">Aerophobetes bacterium</name>
    <dbReference type="NCBI Taxonomy" id="2030807"/>
    <lineage>
        <taxon>Bacteria</taxon>
        <taxon>Candidatus Aerophobota</taxon>
    </lineage>
</organism>
<keyword evidence="14" id="KW-0961">Cell wall biogenesis/degradation</keyword>
<evidence type="ECO:0000256" key="9">
    <source>
        <dbReference type="ARBA" id="ARBA00022960"/>
    </source>
</evidence>
<dbReference type="PANTHER" id="PTHR32282">
    <property type="entry name" value="BINDING PROTEIN TRANSPEPTIDASE, PUTATIVE-RELATED"/>
    <property type="match status" value="1"/>
</dbReference>
<evidence type="ECO:0000256" key="16">
    <source>
        <dbReference type="ARBA" id="ARBA00049902"/>
    </source>
</evidence>
<keyword evidence="10" id="KW-0573">Peptidoglycan synthesis</keyword>
<evidence type="ECO:0000256" key="8">
    <source>
        <dbReference type="ARBA" id="ARBA00022801"/>
    </source>
</evidence>
<keyword evidence="13" id="KW-0511">Multifunctional enzyme</keyword>
<evidence type="ECO:0000256" key="7">
    <source>
        <dbReference type="ARBA" id="ARBA00022692"/>
    </source>
</evidence>
<comment type="caution">
    <text evidence="20">The sequence shown here is derived from an EMBL/GenBank/DDBJ whole genome shotgun (WGS) entry which is preliminary data.</text>
</comment>
<dbReference type="GO" id="GO:0006508">
    <property type="term" value="P:proteolysis"/>
    <property type="evidence" value="ECO:0007669"/>
    <property type="project" value="UniProtKB-KW"/>
</dbReference>
<dbReference type="InterPro" id="IPR050396">
    <property type="entry name" value="Glycosyltr_51/Transpeptidase"/>
</dbReference>
<dbReference type="SUPFAM" id="SSF56601">
    <property type="entry name" value="beta-lactamase/transpeptidase-like"/>
    <property type="match status" value="1"/>
</dbReference>
<dbReference type="NCBIfam" id="TIGR02074">
    <property type="entry name" value="PBP_1a_fam"/>
    <property type="match status" value="1"/>
</dbReference>
<dbReference type="AlphaFoldDB" id="A0A7V5LYJ4"/>
<keyword evidence="7 17" id="KW-0812">Transmembrane</keyword>
<dbReference type="Proteomes" id="UP000886070">
    <property type="component" value="Unassembled WGS sequence"/>
</dbReference>
<dbReference type="SUPFAM" id="SSF53955">
    <property type="entry name" value="Lysozyme-like"/>
    <property type="match status" value="1"/>
</dbReference>
<evidence type="ECO:0000256" key="10">
    <source>
        <dbReference type="ARBA" id="ARBA00022984"/>
    </source>
</evidence>
<dbReference type="GO" id="GO:0008658">
    <property type="term" value="F:penicillin binding"/>
    <property type="evidence" value="ECO:0007669"/>
    <property type="project" value="InterPro"/>
</dbReference>
<dbReference type="EMBL" id="DRTT01000054">
    <property type="protein sequence ID" value="HHF98202.1"/>
    <property type="molecule type" value="Genomic_DNA"/>
</dbReference>
<evidence type="ECO:0000256" key="5">
    <source>
        <dbReference type="ARBA" id="ARBA00022676"/>
    </source>
</evidence>
<evidence type="ECO:0000313" key="20">
    <source>
        <dbReference type="EMBL" id="HHF98202.1"/>
    </source>
</evidence>
<keyword evidence="4" id="KW-0645">Protease</keyword>
<keyword evidence="11 17" id="KW-1133">Transmembrane helix</keyword>
<evidence type="ECO:0000259" key="18">
    <source>
        <dbReference type="Pfam" id="PF00905"/>
    </source>
</evidence>
<dbReference type="EC" id="2.4.99.28" evidence="15"/>
<dbReference type="InterPro" id="IPR023346">
    <property type="entry name" value="Lysozyme-like_dom_sf"/>
</dbReference>
<feature type="domain" description="Penicillin-binding protein transpeptidase" evidence="18">
    <location>
        <begin position="322"/>
        <end position="581"/>
    </location>
</feature>
<evidence type="ECO:0000256" key="13">
    <source>
        <dbReference type="ARBA" id="ARBA00023268"/>
    </source>
</evidence>
<reference evidence="20" key="1">
    <citation type="journal article" date="2020" name="mSystems">
        <title>Genome- and Community-Level Interaction Insights into Carbon Utilization and Element Cycling Functions of Hydrothermarchaeota in Hydrothermal Sediment.</title>
        <authorList>
            <person name="Zhou Z."/>
            <person name="Liu Y."/>
            <person name="Xu W."/>
            <person name="Pan J."/>
            <person name="Luo Z.H."/>
            <person name="Li M."/>
        </authorList>
    </citation>
    <scope>NUCLEOTIDE SEQUENCE [LARGE SCALE GENOMIC DNA]</scope>
    <source>
        <strain evidence="20">HyVt-92</strain>
    </source>
</reference>
<evidence type="ECO:0000256" key="17">
    <source>
        <dbReference type="SAM" id="Phobius"/>
    </source>
</evidence>
<evidence type="ECO:0000256" key="2">
    <source>
        <dbReference type="ARBA" id="ARBA00004752"/>
    </source>
</evidence>
<feature type="transmembrane region" description="Helical" evidence="17">
    <location>
        <begin position="12"/>
        <end position="32"/>
    </location>
</feature>
<protein>
    <recommendedName>
        <fullName evidence="15">peptidoglycan glycosyltransferase</fullName>
        <ecNumber evidence="15">2.4.99.28</ecNumber>
    </recommendedName>
</protein>
<comment type="pathway">
    <text evidence="2">Cell wall biogenesis; peptidoglycan biosynthesis.</text>
</comment>
<dbReference type="InterPro" id="IPR001460">
    <property type="entry name" value="PCN-bd_Tpept"/>
</dbReference>